<dbReference type="Pfam" id="PF01592">
    <property type="entry name" value="NifU_N"/>
    <property type="match status" value="1"/>
</dbReference>
<keyword evidence="3" id="KW-1185">Reference proteome</keyword>
<evidence type="ECO:0000259" key="1">
    <source>
        <dbReference type="Pfam" id="PF01592"/>
    </source>
</evidence>
<dbReference type="AlphaFoldDB" id="W8T6N9"/>
<gene>
    <name evidence="2" type="primary">nifU</name>
    <name evidence="2" type="ORF">EAL2_c12500</name>
</gene>
<dbReference type="SUPFAM" id="SSF82649">
    <property type="entry name" value="SufE/NifU"/>
    <property type="match status" value="1"/>
</dbReference>
<proteinExistence type="predicted"/>
<dbReference type="PANTHER" id="PTHR10093">
    <property type="entry name" value="IRON-SULFUR CLUSTER ASSEMBLY ENZYME NIFU HOMOLOG"/>
    <property type="match status" value="1"/>
</dbReference>
<protein>
    <submittedName>
        <fullName evidence="2">NifU-like protein NifU</fullName>
    </submittedName>
</protein>
<dbReference type="HOGENOM" id="CLU_079283_5_1_9"/>
<dbReference type="STRING" id="1286171.EAL2_c12500"/>
<evidence type="ECO:0000313" key="3">
    <source>
        <dbReference type="Proteomes" id="UP000019591"/>
    </source>
</evidence>
<dbReference type="GO" id="GO:0051536">
    <property type="term" value="F:iron-sulfur cluster binding"/>
    <property type="evidence" value="ECO:0007669"/>
    <property type="project" value="InterPro"/>
</dbReference>
<dbReference type="InterPro" id="IPR017787">
    <property type="entry name" value="NIF_FeS_clus_asmbl_NifU-like"/>
</dbReference>
<organism evidence="2 3">
    <name type="scientific">Peptoclostridium acidaminophilum DSM 3953</name>
    <dbReference type="NCBI Taxonomy" id="1286171"/>
    <lineage>
        <taxon>Bacteria</taxon>
        <taxon>Bacillati</taxon>
        <taxon>Bacillota</taxon>
        <taxon>Clostridia</taxon>
        <taxon>Peptostreptococcales</taxon>
        <taxon>Peptoclostridiaceae</taxon>
        <taxon>Peptoclostridium</taxon>
    </lineage>
</organism>
<dbReference type="CDD" id="cd06664">
    <property type="entry name" value="IscU_like"/>
    <property type="match status" value="1"/>
</dbReference>
<feature type="domain" description="NIF system FeS cluster assembly NifU N-terminal" evidence="1">
    <location>
        <begin position="1"/>
        <end position="122"/>
    </location>
</feature>
<dbReference type="NCBIfam" id="TIGR03419">
    <property type="entry name" value="NifU_clost"/>
    <property type="match status" value="1"/>
</dbReference>
<dbReference type="eggNOG" id="COG0822">
    <property type="taxonomic scope" value="Bacteria"/>
</dbReference>
<evidence type="ECO:0000313" key="2">
    <source>
        <dbReference type="EMBL" id="AHM56545.1"/>
    </source>
</evidence>
<dbReference type="Gene3D" id="3.90.1010.10">
    <property type="match status" value="1"/>
</dbReference>
<dbReference type="KEGG" id="eac:EAL2_c12500"/>
<sequence>MYNEKVIEYFVHPRNAGVLVDADGIGEAGSPACGDEMKVYLKIENDVIVDVKFQTYGCASAIASSSMATEMIKGKTIQEALSVTNKDVINALGGLPAPKIHCSVLAEQTIKRAILDYAKKHNITIEGIDSKILEDDVHDHGHDEE</sequence>
<name>W8T6N9_PEPAC</name>
<dbReference type="InterPro" id="IPR002871">
    <property type="entry name" value="NIF_FeS_clus_asmbl_NifU_N"/>
</dbReference>
<dbReference type="RefSeq" id="WP_025435538.1">
    <property type="nucleotide sequence ID" value="NZ_CP007452.1"/>
</dbReference>
<accession>W8T6N9</accession>
<dbReference type="GO" id="GO:0005506">
    <property type="term" value="F:iron ion binding"/>
    <property type="evidence" value="ECO:0007669"/>
    <property type="project" value="InterPro"/>
</dbReference>
<dbReference type="GO" id="GO:0016226">
    <property type="term" value="P:iron-sulfur cluster assembly"/>
    <property type="evidence" value="ECO:0007669"/>
    <property type="project" value="InterPro"/>
</dbReference>
<dbReference type="Proteomes" id="UP000019591">
    <property type="component" value="Chromosome"/>
</dbReference>
<dbReference type="PATRIC" id="fig|1286171.3.peg.1199"/>
<dbReference type="OrthoDB" id="9804157at2"/>
<reference evidence="2 3" key="1">
    <citation type="journal article" date="2014" name="Genome Announc.">
        <title>Complete Genome Sequence of Amino Acid-Utilizing Eubacterium acidaminophilum al-2 (DSM 3953).</title>
        <authorList>
            <person name="Poehlein A."/>
            <person name="Andreesen J.R."/>
            <person name="Daniel R."/>
        </authorList>
    </citation>
    <scope>NUCLEOTIDE SEQUENCE [LARGE SCALE GENOMIC DNA]</scope>
    <source>
        <strain evidence="2 3">DSM 3953</strain>
    </source>
</reference>
<dbReference type="EMBL" id="CP007452">
    <property type="protein sequence ID" value="AHM56545.1"/>
    <property type="molecule type" value="Genomic_DNA"/>
</dbReference>